<accession>A0ABU2HJF8</accession>
<dbReference type="Proteomes" id="UP001267407">
    <property type="component" value="Unassembled WGS sequence"/>
</dbReference>
<name>A0ABU2HJF8_9GAMM</name>
<evidence type="ECO:0000313" key="1">
    <source>
        <dbReference type="EMBL" id="MDS1310711.1"/>
    </source>
</evidence>
<dbReference type="EMBL" id="JAVMBO010000016">
    <property type="protein sequence ID" value="MDS1310711.1"/>
    <property type="molecule type" value="Genomic_DNA"/>
</dbReference>
<reference evidence="1" key="1">
    <citation type="submission" date="2023-09" db="EMBL/GenBank/DDBJ databases">
        <title>Marinobacter sediminicola sp. nov. and Marinobacter maritimum sp. nov., isolated from marine sediment.</title>
        <authorList>
            <person name="An J."/>
        </authorList>
    </citation>
    <scope>NUCLEOTIDE SEQUENCE</scope>
    <source>
        <strain evidence="1">F60267</strain>
    </source>
</reference>
<dbReference type="RefSeq" id="WP_200371823.1">
    <property type="nucleotide sequence ID" value="NZ_JAVMBO010000016.1"/>
</dbReference>
<gene>
    <name evidence="1" type="ORF">RKA07_11475</name>
</gene>
<comment type="caution">
    <text evidence="1">The sequence shown here is derived from an EMBL/GenBank/DDBJ whole genome shotgun (WGS) entry which is preliminary data.</text>
</comment>
<protein>
    <submittedName>
        <fullName evidence="1">Uncharacterized protein</fullName>
    </submittedName>
</protein>
<organism evidence="1 2">
    <name type="scientific">Marinobacter xiaoshiensis</name>
    <dbReference type="NCBI Taxonomy" id="3073652"/>
    <lineage>
        <taxon>Bacteria</taxon>
        <taxon>Pseudomonadati</taxon>
        <taxon>Pseudomonadota</taxon>
        <taxon>Gammaproteobacteria</taxon>
        <taxon>Pseudomonadales</taxon>
        <taxon>Marinobacteraceae</taxon>
        <taxon>Marinobacter</taxon>
    </lineage>
</organism>
<evidence type="ECO:0000313" key="2">
    <source>
        <dbReference type="Proteomes" id="UP001267407"/>
    </source>
</evidence>
<sequence length="157" mass="16938">MLRTILILGFVLGLATVAVFGVRWLQTPNNGPADAALPVCDLLGSPCEWETGAGLWSVSLQIIGDEGQGTEYRLVVSSPVAPERFIAVLRGESMYMGEYPVPLSGGGNGQYSARFVAPLCTADTEMVWRVDLQSGQQPLSESVPLKLVFQSEDHLTR</sequence>
<proteinExistence type="predicted"/>
<keyword evidence="2" id="KW-1185">Reference proteome</keyword>